<keyword evidence="1" id="KW-0812">Transmembrane</keyword>
<feature type="domain" description="YutG/PgpA" evidence="2">
    <location>
        <begin position="7"/>
        <end position="146"/>
    </location>
</feature>
<dbReference type="PANTHER" id="PTHR36305">
    <property type="entry name" value="PHOSPHATIDYLGLYCEROPHOSPHATASE A"/>
    <property type="match status" value="1"/>
</dbReference>
<protein>
    <submittedName>
        <fullName evidence="3">Phosphatidylglycerophosphatase A</fullName>
    </submittedName>
</protein>
<proteinExistence type="predicted"/>
<evidence type="ECO:0000256" key="1">
    <source>
        <dbReference type="SAM" id="Phobius"/>
    </source>
</evidence>
<name>A0ABY4I7C7_CHIFI</name>
<dbReference type="PIRSF" id="PIRSF006162">
    <property type="entry name" value="PgpA"/>
    <property type="match status" value="1"/>
</dbReference>
<dbReference type="InterPro" id="IPR026037">
    <property type="entry name" value="PgpA"/>
</dbReference>
<dbReference type="CDD" id="cd06971">
    <property type="entry name" value="PgpA"/>
    <property type="match status" value="1"/>
</dbReference>
<reference evidence="3 4" key="1">
    <citation type="submission" date="2022-04" db="EMBL/GenBank/DDBJ databases">
        <title>The arsenic-methylating capacity of Chitinophaga filiformis YT5 during chitin decomposition.</title>
        <authorList>
            <person name="Chen G."/>
            <person name="Liang Y."/>
        </authorList>
    </citation>
    <scope>NUCLEOTIDE SEQUENCE [LARGE SCALE GENOMIC DNA]</scope>
    <source>
        <strain evidence="3 4">YT5</strain>
    </source>
</reference>
<dbReference type="SUPFAM" id="SSF101307">
    <property type="entry name" value="YutG-like"/>
    <property type="match status" value="1"/>
</dbReference>
<keyword evidence="4" id="KW-1185">Reference proteome</keyword>
<feature type="transmembrane region" description="Helical" evidence="1">
    <location>
        <begin position="16"/>
        <end position="36"/>
    </location>
</feature>
<dbReference type="Pfam" id="PF04608">
    <property type="entry name" value="PgpA"/>
    <property type="match status" value="1"/>
</dbReference>
<dbReference type="Proteomes" id="UP000830198">
    <property type="component" value="Chromosome"/>
</dbReference>
<feature type="transmembrane region" description="Helical" evidence="1">
    <location>
        <begin position="81"/>
        <end position="108"/>
    </location>
</feature>
<keyword evidence="1" id="KW-0472">Membrane</keyword>
<evidence type="ECO:0000313" key="4">
    <source>
        <dbReference type="Proteomes" id="UP000830198"/>
    </source>
</evidence>
<gene>
    <name evidence="3" type="ORF">MYF79_11915</name>
</gene>
<evidence type="ECO:0000313" key="3">
    <source>
        <dbReference type="EMBL" id="UPK71990.1"/>
    </source>
</evidence>
<dbReference type="InterPro" id="IPR007686">
    <property type="entry name" value="YutG/PgpA"/>
</dbReference>
<dbReference type="InterPro" id="IPR036681">
    <property type="entry name" value="PgpA-like_sf"/>
</dbReference>
<organism evidence="3 4">
    <name type="scientific">Chitinophaga filiformis</name>
    <name type="common">Myxococcus filiformis</name>
    <name type="synonym">Flexibacter filiformis</name>
    <dbReference type="NCBI Taxonomy" id="104663"/>
    <lineage>
        <taxon>Bacteria</taxon>
        <taxon>Pseudomonadati</taxon>
        <taxon>Bacteroidota</taxon>
        <taxon>Chitinophagia</taxon>
        <taxon>Chitinophagales</taxon>
        <taxon>Chitinophagaceae</taxon>
        <taxon>Chitinophaga</taxon>
    </lineage>
</organism>
<accession>A0ABY4I7C7</accession>
<dbReference type="RefSeq" id="WP_199658100.1">
    <property type="nucleotide sequence ID" value="NZ_CP095855.1"/>
</dbReference>
<feature type="transmembrane region" description="Helical" evidence="1">
    <location>
        <begin position="43"/>
        <end position="61"/>
    </location>
</feature>
<dbReference type="PANTHER" id="PTHR36305:SF1">
    <property type="entry name" value="PHOSPHATIDYLGLYCEROPHOSPHATASE A"/>
    <property type="match status" value="1"/>
</dbReference>
<evidence type="ECO:0000259" key="2">
    <source>
        <dbReference type="Pfam" id="PF04608"/>
    </source>
</evidence>
<dbReference type="EMBL" id="CP095855">
    <property type="protein sequence ID" value="UPK71990.1"/>
    <property type="molecule type" value="Genomic_DNA"/>
</dbReference>
<sequence>MIRIHKIIATSLGIGYIGKGGGTVAAAVTALCWYLAQAGSSISAMWPLAFTIAVTLLGIWSGTEVEPYWGKDDKKVVIDEVSGMCFSLLFLPVTPAYVLAGLVLFRFFDIRKPLLIRRTEQLPGGLGVMMDDVVAGVYTNLLLQIVYHSNVFGR</sequence>
<keyword evidence="1" id="KW-1133">Transmembrane helix</keyword>